<name>M3B7P3_STRM1</name>
<evidence type="ECO:0000313" key="1">
    <source>
        <dbReference type="EMBL" id="EMF02023.1"/>
    </source>
</evidence>
<proteinExistence type="predicted"/>
<protein>
    <submittedName>
        <fullName evidence="1">Uncharacterized protein</fullName>
    </submittedName>
</protein>
<gene>
    <name evidence="1" type="ORF">H340_03339</name>
</gene>
<sequence>MLFHFRQLGPVQPGEIQHFAVPVSFGTGVVLVRAAQHQLADVVDPGEEASGKAWFAFQQEEVAYAVVPQLRSKGEGCQSTTDDDDGGFGR</sequence>
<dbReference type="EMBL" id="AORZ01000005">
    <property type="protein sequence ID" value="EMF02023.1"/>
    <property type="molecule type" value="Genomic_DNA"/>
</dbReference>
<dbReference type="AlphaFoldDB" id="M3B7P3"/>
<reference evidence="1 2" key="1">
    <citation type="journal article" date="2013" name="Genome Announc.">
        <title>Whole-Genome Shotgun Assembly and Analysis of the Genome of Streptomyces mobaraensis DSM 40847, a Strain for Industrial Production of Microbial Transglutaminase.</title>
        <authorList>
            <person name="Yang H."/>
            <person name="He T."/>
            <person name="Wu W."/>
            <person name="Zhu W."/>
            <person name="Lu B."/>
            <person name="Sun W."/>
        </authorList>
    </citation>
    <scope>NUCLEOTIDE SEQUENCE [LARGE SCALE GENOMIC DNA]</scope>
    <source>
        <strain evidence="1 2">DSM 40847</strain>
    </source>
</reference>
<dbReference type="Proteomes" id="UP000011740">
    <property type="component" value="Unassembled WGS sequence"/>
</dbReference>
<organism evidence="1 2">
    <name type="scientific">Streptomyces mobaraensis (strain ATCC 29032 / DSM 40847 / JCM 4168 / NBRC 13819 / NCIMB 11159 / IPCR 16-22)</name>
    <dbReference type="NCBI Taxonomy" id="1223523"/>
    <lineage>
        <taxon>Bacteria</taxon>
        <taxon>Bacillati</taxon>
        <taxon>Actinomycetota</taxon>
        <taxon>Actinomycetes</taxon>
        <taxon>Kitasatosporales</taxon>
        <taxon>Streptomycetaceae</taxon>
        <taxon>Streptomyces</taxon>
    </lineage>
</organism>
<evidence type="ECO:0000313" key="2">
    <source>
        <dbReference type="Proteomes" id="UP000011740"/>
    </source>
</evidence>
<accession>M3B7P3</accession>
<comment type="caution">
    <text evidence="1">The sequence shown here is derived from an EMBL/GenBank/DDBJ whole genome shotgun (WGS) entry which is preliminary data.</text>
</comment>